<gene>
    <name evidence="1" type="ORF">SAMN05216269_11433</name>
</gene>
<proteinExistence type="predicted"/>
<dbReference type="InterPro" id="IPR058240">
    <property type="entry name" value="rSAM_sf"/>
</dbReference>
<dbReference type="OrthoDB" id="1073749at2"/>
<dbReference type="NCBIfam" id="TIGR04193">
    <property type="entry name" value="SPASM_w_grasp"/>
    <property type="match status" value="1"/>
</dbReference>
<dbReference type="Proteomes" id="UP000184092">
    <property type="component" value="Unassembled WGS sequence"/>
</dbReference>
<evidence type="ECO:0000313" key="1">
    <source>
        <dbReference type="EMBL" id="SHN12246.1"/>
    </source>
</evidence>
<dbReference type="Gene3D" id="3.20.20.70">
    <property type="entry name" value="Aldolase class I"/>
    <property type="match status" value="1"/>
</dbReference>
<dbReference type="EMBL" id="FRCL01000014">
    <property type="protein sequence ID" value="SHN12246.1"/>
    <property type="molecule type" value="Genomic_DNA"/>
</dbReference>
<protein>
    <submittedName>
        <fullName evidence="1">SPASM domain peptide maturase, grasp-with-spasm system</fullName>
    </submittedName>
</protein>
<dbReference type="AlphaFoldDB" id="A0A1M7P6H9"/>
<dbReference type="STRING" id="178356.SAMN05216269_11433"/>
<reference evidence="2" key="1">
    <citation type="submission" date="2016-11" db="EMBL/GenBank/DDBJ databases">
        <authorList>
            <person name="Varghese N."/>
            <person name="Submissions S."/>
        </authorList>
    </citation>
    <scope>NUCLEOTIDE SEQUENCE [LARGE SCALE GENOMIC DNA]</scope>
    <source>
        <strain evidence="2">CGMCC 1.2749</strain>
    </source>
</reference>
<keyword evidence="2" id="KW-1185">Reference proteome</keyword>
<sequence>MLSHYFIKLQKQLATNFTNHFILDVLMIDKKFKLFSNCFMVKGINRAIILDNQRKNFYILPNQIIDFINEYSGKRIYDLFQDFKNDKVILKKYIRYFFNNELIFTDNDTNLYPPISNNFDRPYKIETITLDLNLPILTLKNFFEVKVDDLGVSCLKLITDDFNFKKIVDTLHFVDKSKIKTIVIFIKYNIGIETELVKLRKKNSRITEIIFYDVDKINDSAVKKFIYEKKSLSEVLSMKIYNHHDFVLSMENFNESLIFNTAYNRSIFIDSDGDIKRHIEDQSIFGNIDITNLNDVADNKDVREFWAINKDKIFVCKDCEFRYICPDGSIPYKLKETDPFYSTKINCNYDPYKNLWNNA</sequence>
<organism evidence="1 2">
    <name type="scientific">Flavobacterium xinjiangense</name>
    <dbReference type="NCBI Taxonomy" id="178356"/>
    <lineage>
        <taxon>Bacteria</taxon>
        <taxon>Pseudomonadati</taxon>
        <taxon>Bacteroidota</taxon>
        <taxon>Flavobacteriia</taxon>
        <taxon>Flavobacteriales</taxon>
        <taxon>Flavobacteriaceae</taxon>
        <taxon>Flavobacterium</taxon>
    </lineage>
</organism>
<dbReference type="RefSeq" id="WP_084538362.1">
    <property type="nucleotide sequence ID" value="NZ_FRCL01000014.1"/>
</dbReference>
<dbReference type="SUPFAM" id="SSF102114">
    <property type="entry name" value="Radical SAM enzymes"/>
    <property type="match status" value="1"/>
</dbReference>
<dbReference type="InterPro" id="IPR013785">
    <property type="entry name" value="Aldolase_TIM"/>
</dbReference>
<accession>A0A1M7P6H9</accession>
<dbReference type="InterPro" id="IPR026497">
    <property type="entry name" value="GRASP-with-SPASM"/>
</dbReference>
<evidence type="ECO:0000313" key="2">
    <source>
        <dbReference type="Proteomes" id="UP000184092"/>
    </source>
</evidence>
<name>A0A1M7P6H9_9FLAO</name>